<keyword evidence="3 6" id="KW-0812">Transmembrane</keyword>
<evidence type="ECO:0000256" key="1">
    <source>
        <dbReference type="ARBA" id="ARBA00004651"/>
    </source>
</evidence>
<comment type="subcellular location">
    <subcellularLocation>
        <location evidence="1">Cell membrane</location>
        <topology evidence="1">Multi-pass membrane protein</topology>
    </subcellularLocation>
</comment>
<evidence type="ECO:0000313" key="9">
    <source>
        <dbReference type="Proteomes" id="UP000298358"/>
    </source>
</evidence>
<dbReference type="InterPro" id="IPR042094">
    <property type="entry name" value="T2SS_GspF_sf"/>
</dbReference>
<dbReference type="RefSeq" id="WP_135115226.1">
    <property type="nucleotide sequence ID" value="NZ_JADGLL010000040.1"/>
</dbReference>
<proteinExistence type="predicted"/>
<evidence type="ECO:0000313" key="8">
    <source>
        <dbReference type="EMBL" id="TFU31806.1"/>
    </source>
</evidence>
<dbReference type="InterPro" id="IPR018076">
    <property type="entry name" value="T2SS_GspF_dom"/>
</dbReference>
<evidence type="ECO:0000259" key="7">
    <source>
        <dbReference type="Pfam" id="PF00482"/>
    </source>
</evidence>
<evidence type="ECO:0000256" key="2">
    <source>
        <dbReference type="ARBA" id="ARBA00022475"/>
    </source>
</evidence>
<evidence type="ECO:0000256" key="4">
    <source>
        <dbReference type="ARBA" id="ARBA00022989"/>
    </source>
</evidence>
<organism evidence="8 9">
    <name type="scientific">Microbacterium paludicola</name>
    <dbReference type="NCBI Taxonomy" id="300019"/>
    <lineage>
        <taxon>Bacteria</taxon>
        <taxon>Bacillati</taxon>
        <taxon>Actinomycetota</taxon>
        <taxon>Actinomycetes</taxon>
        <taxon>Micrococcales</taxon>
        <taxon>Microbacteriaceae</taxon>
        <taxon>Microbacterium</taxon>
    </lineage>
</organism>
<gene>
    <name evidence="8" type="ORF">E4U02_12800</name>
</gene>
<accession>A0A4Y9FS37</accession>
<dbReference type="Proteomes" id="UP000298358">
    <property type="component" value="Unassembled WGS sequence"/>
</dbReference>
<dbReference type="OrthoDB" id="5185234at2"/>
<name>A0A4Y9FS37_9MICO</name>
<feature type="domain" description="Type II secretion system protein GspF" evidence="7">
    <location>
        <begin position="177"/>
        <end position="301"/>
    </location>
</feature>
<feature type="transmembrane region" description="Helical" evidence="6">
    <location>
        <begin position="140"/>
        <end position="160"/>
    </location>
</feature>
<dbReference type="PANTHER" id="PTHR35007:SF3">
    <property type="entry name" value="POSSIBLE CONSERVED ALANINE RICH MEMBRANE PROTEIN"/>
    <property type="match status" value="1"/>
</dbReference>
<evidence type="ECO:0000256" key="5">
    <source>
        <dbReference type="ARBA" id="ARBA00023136"/>
    </source>
</evidence>
<dbReference type="Gene3D" id="1.20.81.30">
    <property type="entry name" value="Type II secretion system (T2SS), domain F"/>
    <property type="match status" value="1"/>
</dbReference>
<reference evidence="8 9" key="1">
    <citation type="submission" date="2019-03" db="EMBL/GenBank/DDBJ databases">
        <title>Diversity of the mouse oral microbiome.</title>
        <authorList>
            <person name="Joseph S."/>
            <person name="Aduse-Opoku J."/>
            <person name="Curtis M."/>
            <person name="Wade W."/>
            <person name="Hashim A."/>
        </authorList>
    </citation>
    <scope>NUCLEOTIDE SEQUENCE [LARGE SCALE GENOMIC DNA]</scope>
    <source>
        <strain evidence="8 9">P1012</strain>
    </source>
</reference>
<sequence length="314" mass="31994">MTWATDAALAVLLGGGLGGGICLLLVLVPRIGAPSVSRRIAPYIREVTDPAGTTAWEFIGRAGAAGSLGWSTAVERAASWAVRLVGTSDALATRLAQAGREPDPAAFRARQLGWGVAGLGVGALAVVVLALAGSFAGPTLLLPIVAGAAAVIACDVLLAAQAKARTARIADEMPTVLEFLALCLAAGEGILDSLRRVAAVGSGELTAELRAVVLDVGTGSSLPDALTAMSRRLHVPSLSRAVEHLVAALDRGAPLAQALQAQAADAREDAKRSLIEAAGRKEILMLLPLVFGLLPLSVLFAVFPGVFMLRLGIG</sequence>
<keyword evidence="2" id="KW-1003">Cell membrane</keyword>
<comment type="caution">
    <text evidence="8">The sequence shown here is derived from an EMBL/GenBank/DDBJ whole genome shotgun (WGS) entry which is preliminary data.</text>
</comment>
<keyword evidence="9" id="KW-1185">Reference proteome</keyword>
<dbReference type="PANTHER" id="PTHR35007">
    <property type="entry name" value="INTEGRAL MEMBRANE PROTEIN-RELATED"/>
    <property type="match status" value="1"/>
</dbReference>
<dbReference type="GO" id="GO:0005886">
    <property type="term" value="C:plasma membrane"/>
    <property type="evidence" value="ECO:0007669"/>
    <property type="project" value="UniProtKB-SubCell"/>
</dbReference>
<evidence type="ECO:0000256" key="3">
    <source>
        <dbReference type="ARBA" id="ARBA00022692"/>
    </source>
</evidence>
<dbReference type="Pfam" id="PF00482">
    <property type="entry name" value="T2SSF"/>
    <property type="match status" value="1"/>
</dbReference>
<feature type="transmembrane region" description="Helical" evidence="6">
    <location>
        <begin position="6"/>
        <end position="28"/>
    </location>
</feature>
<feature type="transmembrane region" description="Helical" evidence="6">
    <location>
        <begin position="112"/>
        <end position="134"/>
    </location>
</feature>
<keyword evidence="5 6" id="KW-0472">Membrane</keyword>
<evidence type="ECO:0000256" key="6">
    <source>
        <dbReference type="SAM" id="Phobius"/>
    </source>
</evidence>
<protein>
    <submittedName>
        <fullName evidence="8">Type II secretion protein F</fullName>
    </submittedName>
</protein>
<feature type="transmembrane region" description="Helical" evidence="6">
    <location>
        <begin position="283"/>
        <end position="309"/>
    </location>
</feature>
<dbReference type="EMBL" id="SPQB01000040">
    <property type="protein sequence ID" value="TFU31806.1"/>
    <property type="molecule type" value="Genomic_DNA"/>
</dbReference>
<keyword evidence="4 6" id="KW-1133">Transmembrane helix</keyword>
<dbReference type="AlphaFoldDB" id="A0A4Y9FS37"/>